<dbReference type="PROSITE" id="PS00028">
    <property type="entry name" value="ZINC_FINGER_C2H2_1"/>
    <property type="match status" value="1"/>
</dbReference>
<organism evidence="5 6">
    <name type="scientific">Neolentinus lepideus HHB14362 ss-1</name>
    <dbReference type="NCBI Taxonomy" id="1314782"/>
    <lineage>
        <taxon>Eukaryota</taxon>
        <taxon>Fungi</taxon>
        <taxon>Dikarya</taxon>
        <taxon>Basidiomycota</taxon>
        <taxon>Agaricomycotina</taxon>
        <taxon>Agaricomycetes</taxon>
        <taxon>Gloeophyllales</taxon>
        <taxon>Gloeophyllaceae</taxon>
        <taxon>Neolentinus</taxon>
    </lineage>
</organism>
<dbReference type="SMART" id="SM00220">
    <property type="entry name" value="S_TKc"/>
    <property type="match status" value="1"/>
</dbReference>
<dbReference type="PROSITE" id="PS00108">
    <property type="entry name" value="PROTEIN_KINASE_ST"/>
    <property type="match status" value="1"/>
</dbReference>
<evidence type="ECO:0000259" key="4">
    <source>
        <dbReference type="PROSITE" id="PS50157"/>
    </source>
</evidence>
<dbReference type="PROSITE" id="PS50157">
    <property type="entry name" value="ZINC_FINGER_C2H2_2"/>
    <property type="match status" value="1"/>
</dbReference>
<dbReference type="InterPro" id="IPR008271">
    <property type="entry name" value="Ser/Thr_kinase_AS"/>
</dbReference>
<keyword evidence="5" id="KW-0808">Transferase</keyword>
<dbReference type="PANTHER" id="PTHR23257">
    <property type="entry name" value="SERINE-THREONINE PROTEIN KINASE"/>
    <property type="match status" value="1"/>
</dbReference>
<keyword evidence="6" id="KW-1185">Reference proteome</keyword>
<dbReference type="STRING" id="1314782.A0A165PIF9"/>
<keyword evidence="1" id="KW-0863">Zinc-finger</keyword>
<dbReference type="Gene3D" id="1.10.510.10">
    <property type="entry name" value="Transferase(Phosphotransferase) domain 1"/>
    <property type="match status" value="1"/>
</dbReference>
<dbReference type="EMBL" id="KV425611">
    <property type="protein sequence ID" value="KZT21085.1"/>
    <property type="molecule type" value="Genomic_DNA"/>
</dbReference>
<keyword evidence="5" id="KW-0418">Kinase</keyword>
<dbReference type="InterPro" id="IPR050167">
    <property type="entry name" value="Ser_Thr_protein_kinase"/>
</dbReference>
<dbReference type="OrthoDB" id="346907at2759"/>
<dbReference type="GO" id="GO:0004672">
    <property type="term" value="F:protein kinase activity"/>
    <property type="evidence" value="ECO:0007669"/>
    <property type="project" value="InterPro"/>
</dbReference>
<protein>
    <submittedName>
        <fullName evidence="5">Kinase-like protein</fullName>
    </submittedName>
</protein>
<dbReference type="SUPFAM" id="SSF56112">
    <property type="entry name" value="Protein kinase-like (PK-like)"/>
    <property type="match status" value="1"/>
</dbReference>
<feature type="domain" description="Protein kinase" evidence="3">
    <location>
        <begin position="1"/>
        <end position="277"/>
    </location>
</feature>
<dbReference type="InterPro" id="IPR011009">
    <property type="entry name" value="Kinase-like_dom_sf"/>
</dbReference>
<sequence>MASPANLTGKLVPVSRYHFACGLHCDLWQAFDESGQVVVVKAVRTSWNSPEQLCKMKRRILREISILSALKRHPNIVPFLGVTYGFGRAEIPAPVCLFYKDGDIVEYLKRIPVPICDRFKLISQVAAGLSYLHRNGIVHGDIKGVNILMSEGGAALCDFGLSRILDVKGFTTQTVGGTCRWMAPELLECDKAEELPRVTTFSDIWAFAMTVLEIITGRPPFLDKWGDATVLLTVINGGRPNHRDYAEIDHETWGILGLCWHRNPEERLNMKMLSLFFDLAASTTCPKQAKRIWDEAADALSSQPIEQDKHGTCSRDAYYLCQWPHCQEFFTDLEHCQEHEVSHAKPTPPRTPRWPKPHDLVKM</sequence>
<dbReference type="InParanoid" id="A0A165PIF9"/>
<accession>A0A165PIF9</accession>
<reference evidence="5 6" key="1">
    <citation type="journal article" date="2016" name="Mol. Biol. Evol.">
        <title>Comparative Genomics of Early-Diverging Mushroom-Forming Fungi Provides Insights into the Origins of Lignocellulose Decay Capabilities.</title>
        <authorList>
            <person name="Nagy L.G."/>
            <person name="Riley R."/>
            <person name="Tritt A."/>
            <person name="Adam C."/>
            <person name="Daum C."/>
            <person name="Floudas D."/>
            <person name="Sun H."/>
            <person name="Yadav J.S."/>
            <person name="Pangilinan J."/>
            <person name="Larsson K.H."/>
            <person name="Matsuura K."/>
            <person name="Barry K."/>
            <person name="Labutti K."/>
            <person name="Kuo R."/>
            <person name="Ohm R.A."/>
            <person name="Bhattacharya S.S."/>
            <person name="Shirouzu T."/>
            <person name="Yoshinaga Y."/>
            <person name="Martin F.M."/>
            <person name="Grigoriev I.V."/>
            <person name="Hibbett D.S."/>
        </authorList>
    </citation>
    <scope>NUCLEOTIDE SEQUENCE [LARGE SCALE GENOMIC DNA]</scope>
    <source>
        <strain evidence="5 6">HHB14362 ss-1</strain>
    </source>
</reference>
<evidence type="ECO:0000256" key="1">
    <source>
        <dbReference type="PROSITE-ProRule" id="PRU00042"/>
    </source>
</evidence>
<dbReference type="GO" id="GO:0005524">
    <property type="term" value="F:ATP binding"/>
    <property type="evidence" value="ECO:0007669"/>
    <property type="project" value="InterPro"/>
</dbReference>
<evidence type="ECO:0000313" key="5">
    <source>
        <dbReference type="EMBL" id="KZT21085.1"/>
    </source>
</evidence>
<gene>
    <name evidence="5" type="ORF">NEOLEDRAFT_802335</name>
</gene>
<evidence type="ECO:0000256" key="2">
    <source>
        <dbReference type="SAM" id="MobiDB-lite"/>
    </source>
</evidence>
<dbReference type="InterPro" id="IPR000719">
    <property type="entry name" value="Prot_kinase_dom"/>
</dbReference>
<keyword evidence="1" id="KW-0862">Zinc</keyword>
<keyword evidence="1" id="KW-0479">Metal-binding</keyword>
<dbReference type="InterPro" id="IPR001245">
    <property type="entry name" value="Ser-Thr/Tyr_kinase_cat_dom"/>
</dbReference>
<dbReference type="Pfam" id="PF07714">
    <property type="entry name" value="PK_Tyr_Ser-Thr"/>
    <property type="match status" value="1"/>
</dbReference>
<dbReference type="PROSITE" id="PS50011">
    <property type="entry name" value="PROTEIN_KINASE_DOM"/>
    <property type="match status" value="1"/>
</dbReference>
<evidence type="ECO:0000259" key="3">
    <source>
        <dbReference type="PROSITE" id="PS50011"/>
    </source>
</evidence>
<dbReference type="Proteomes" id="UP000076761">
    <property type="component" value="Unassembled WGS sequence"/>
</dbReference>
<evidence type="ECO:0000313" key="6">
    <source>
        <dbReference type="Proteomes" id="UP000076761"/>
    </source>
</evidence>
<feature type="region of interest" description="Disordered" evidence="2">
    <location>
        <begin position="341"/>
        <end position="363"/>
    </location>
</feature>
<proteinExistence type="predicted"/>
<dbReference type="InterPro" id="IPR013087">
    <property type="entry name" value="Znf_C2H2_type"/>
</dbReference>
<dbReference type="AlphaFoldDB" id="A0A165PIF9"/>
<feature type="domain" description="C2H2-type" evidence="4">
    <location>
        <begin position="319"/>
        <end position="348"/>
    </location>
</feature>
<name>A0A165PIF9_9AGAM</name>
<dbReference type="GO" id="GO:0008270">
    <property type="term" value="F:zinc ion binding"/>
    <property type="evidence" value="ECO:0007669"/>
    <property type="project" value="UniProtKB-KW"/>
</dbReference>